<dbReference type="CDD" id="cd00622">
    <property type="entry name" value="PLPDE_III_ODC"/>
    <property type="match status" value="1"/>
</dbReference>
<dbReference type="SUPFAM" id="SSF51419">
    <property type="entry name" value="PLP-binding barrel"/>
    <property type="match status" value="1"/>
</dbReference>
<dbReference type="GO" id="GO:0033387">
    <property type="term" value="P:putrescine biosynthetic process from arginine, via ornithine"/>
    <property type="evidence" value="ECO:0007669"/>
    <property type="project" value="TreeGrafter"/>
</dbReference>
<dbReference type="EMBL" id="VSIY01000003">
    <property type="protein sequence ID" value="TYB83077.1"/>
    <property type="molecule type" value="Genomic_DNA"/>
</dbReference>
<dbReference type="InterPro" id="IPR029066">
    <property type="entry name" value="PLP-binding_barrel"/>
</dbReference>
<dbReference type="PRINTS" id="PR01182">
    <property type="entry name" value="ORNDCRBXLASE"/>
</dbReference>
<evidence type="ECO:0000259" key="10">
    <source>
        <dbReference type="Pfam" id="PF00278"/>
    </source>
</evidence>
<name>A0A5D0RNB1_9RHOB</name>
<proteinExistence type="inferred from homology"/>
<evidence type="ECO:0000259" key="11">
    <source>
        <dbReference type="Pfam" id="PF02784"/>
    </source>
</evidence>
<feature type="domain" description="Orn/DAP/Arg decarboxylase 2 N-terminal" evidence="11">
    <location>
        <begin position="43"/>
        <end position="269"/>
    </location>
</feature>
<dbReference type="Proteomes" id="UP000322080">
    <property type="component" value="Unassembled WGS sequence"/>
</dbReference>
<dbReference type="SUPFAM" id="SSF50621">
    <property type="entry name" value="Alanine racemase C-terminal domain-like"/>
    <property type="match status" value="1"/>
</dbReference>
<evidence type="ECO:0000256" key="4">
    <source>
        <dbReference type="ARBA" id="ARBA00023239"/>
    </source>
</evidence>
<keyword evidence="13" id="KW-1185">Reference proteome</keyword>
<evidence type="ECO:0000256" key="8">
    <source>
        <dbReference type="PIRSR" id="PIRSR600183-50"/>
    </source>
</evidence>
<evidence type="ECO:0000256" key="5">
    <source>
        <dbReference type="ARBA" id="ARBA00034115"/>
    </source>
</evidence>
<dbReference type="Gene3D" id="3.20.20.10">
    <property type="entry name" value="Alanine racemase"/>
    <property type="match status" value="1"/>
</dbReference>
<dbReference type="InterPro" id="IPR022643">
    <property type="entry name" value="De-COase2_C"/>
</dbReference>
<evidence type="ECO:0000256" key="1">
    <source>
        <dbReference type="ARBA" id="ARBA00001933"/>
    </source>
</evidence>
<evidence type="ECO:0000313" key="13">
    <source>
        <dbReference type="Proteomes" id="UP000322080"/>
    </source>
</evidence>
<comment type="pathway">
    <text evidence="5">Amine and polyamine biosynthesis; putrescine biosynthesis via L-ornithine pathway; putrescine from L-ornithine: step 1/1.</text>
</comment>
<dbReference type="InterPro" id="IPR000183">
    <property type="entry name" value="Orn/DAP/Arg_de-COase"/>
</dbReference>
<dbReference type="PROSITE" id="PS00878">
    <property type="entry name" value="ODR_DC_2_1"/>
    <property type="match status" value="1"/>
</dbReference>
<dbReference type="PRINTS" id="PR01179">
    <property type="entry name" value="ODADCRBXLASE"/>
</dbReference>
<dbReference type="RefSeq" id="WP_148376168.1">
    <property type="nucleotide sequence ID" value="NZ_VSIY01000003.1"/>
</dbReference>
<evidence type="ECO:0000256" key="6">
    <source>
        <dbReference type="ARBA" id="ARBA00034138"/>
    </source>
</evidence>
<comment type="similarity">
    <text evidence="2 9">Belongs to the Orn/Lys/Arg decarboxylase class-II family.</text>
</comment>
<dbReference type="Pfam" id="PF02784">
    <property type="entry name" value="Orn_Arg_deC_N"/>
    <property type="match status" value="1"/>
</dbReference>
<comment type="caution">
    <text evidence="12">The sequence shown here is derived from an EMBL/GenBank/DDBJ whole genome shotgun (WGS) entry which is preliminary data.</text>
</comment>
<feature type="domain" description="Orn/DAP/Arg decarboxylase 2 C-terminal" evidence="10">
    <location>
        <begin position="270"/>
        <end position="361"/>
    </location>
</feature>
<reference evidence="12 13" key="1">
    <citation type="submission" date="2019-08" db="EMBL/GenBank/DDBJ databases">
        <title>Identification of a novel species of the genus Boseongicola.</title>
        <authorList>
            <person name="Zhang X.-Q."/>
        </authorList>
    </citation>
    <scope>NUCLEOTIDE SEQUENCE [LARGE SCALE GENOMIC DNA]</scope>
    <source>
        <strain evidence="12 13">HY14</strain>
    </source>
</reference>
<dbReference type="GO" id="GO:0004586">
    <property type="term" value="F:ornithine decarboxylase activity"/>
    <property type="evidence" value="ECO:0007669"/>
    <property type="project" value="UniProtKB-EC"/>
</dbReference>
<dbReference type="InterPro" id="IPR002433">
    <property type="entry name" value="Orn_de-COase"/>
</dbReference>
<dbReference type="AlphaFoldDB" id="A0A5D0RNB1"/>
<accession>A0A5D0RNB1</accession>
<protein>
    <recommendedName>
        <fullName evidence="6">ornithine decarboxylase</fullName>
        <ecNumber evidence="6">4.1.1.17</ecNumber>
    </recommendedName>
</protein>
<feature type="active site" description="Proton donor" evidence="8">
    <location>
        <position position="333"/>
    </location>
</feature>
<organism evidence="12 13">
    <name type="scientific">Maritimibacter fusiformis</name>
    <dbReference type="NCBI Taxonomy" id="2603819"/>
    <lineage>
        <taxon>Bacteria</taxon>
        <taxon>Pseudomonadati</taxon>
        <taxon>Pseudomonadota</taxon>
        <taxon>Alphaproteobacteria</taxon>
        <taxon>Rhodobacterales</taxon>
        <taxon>Roseobacteraceae</taxon>
        <taxon>Maritimibacter</taxon>
    </lineage>
</organism>
<keyword evidence="4" id="KW-0456">Lyase</keyword>
<dbReference type="GO" id="GO:0005737">
    <property type="term" value="C:cytoplasm"/>
    <property type="evidence" value="ECO:0007669"/>
    <property type="project" value="TreeGrafter"/>
</dbReference>
<evidence type="ECO:0000256" key="2">
    <source>
        <dbReference type="ARBA" id="ARBA00008872"/>
    </source>
</evidence>
<dbReference type="PANTHER" id="PTHR11482">
    <property type="entry name" value="ARGININE/DIAMINOPIMELATE/ORNITHINE DECARBOXYLASE"/>
    <property type="match status" value="1"/>
</dbReference>
<keyword evidence="3 8" id="KW-0663">Pyridoxal phosphate</keyword>
<evidence type="ECO:0000313" key="12">
    <source>
        <dbReference type="EMBL" id="TYB83077.1"/>
    </source>
</evidence>
<feature type="modified residue" description="N6-(pyridoxal phosphate)lysine" evidence="8">
    <location>
        <position position="60"/>
    </location>
</feature>
<evidence type="ECO:0000256" key="7">
    <source>
        <dbReference type="ARBA" id="ARBA00049127"/>
    </source>
</evidence>
<evidence type="ECO:0000256" key="9">
    <source>
        <dbReference type="RuleBase" id="RU003737"/>
    </source>
</evidence>
<sequence length="387" mass="40660">MRDYSQTQPRIWPQIWPNEIDHLQHVRPEAPVLYFAPEKLADTARRFAQGFDGMTTYAVKANPERAVLDTLVAAGVTGFDVASPAEIALVRDVAPGAALHYNNPVRSPAEIAAGVAAGVASWSVDGLSELAKLIEQVPQGTEVAVRLALPVSGAAYDFGSKFGEAPEGAARLLRAVAKAGFTPAMTFHPGTQCADPAAWARYIETCADIAEATGVRLARLNVGGGFPAATGPHVPPLEAVFDAIHSARDAAFGPDAPRLVCEPGRAMVAGAFSLATRVKAKRECGSLFLNDGIYGLLAEVPLMGLPGRVRVVAPDGSLRDGAPMGRVLYGPTCDSLDRLPQPVDLPGDVEEGDYLIFDGIGAYSTATATGFNGYGAYDLVTIRQPAP</sequence>
<dbReference type="PANTHER" id="PTHR11482:SF6">
    <property type="entry name" value="ORNITHINE DECARBOXYLASE 1-RELATED"/>
    <property type="match status" value="1"/>
</dbReference>
<dbReference type="Gene3D" id="2.40.37.10">
    <property type="entry name" value="Lyase, Ornithine Decarboxylase, Chain A, domain 1"/>
    <property type="match status" value="1"/>
</dbReference>
<comment type="catalytic activity">
    <reaction evidence="7">
        <text>L-ornithine + H(+) = putrescine + CO2</text>
        <dbReference type="Rhea" id="RHEA:22964"/>
        <dbReference type="ChEBI" id="CHEBI:15378"/>
        <dbReference type="ChEBI" id="CHEBI:16526"/>
        <dbReference type="ChEBI" id="CHEBI:46911"/>
        <dbReference type="ChEBI" id="CHEBI:326268"/>
        <dbReference type="EC" id="4.1.1.17"/>
    </reaction>
</comment>
<gene>
    <name evidence="12" type="ORF">FVF75_02525</name>
</gene>
<dbReference type="InterPro" id="IPR022644">
    <property type="entry name" value="De-COase2_N"/>
</dbReference>
<dbReference type="InterPro" id="IPR009006">
    <property type="entry name" value="Ala_racemase/Decarboxylase_C"/>
</dbReference>
<dbReference type="EC" id="4.1.1.17" evidence="6"/>
<comment type="cofactor">
    <cofactor evidence="1 8">
        <name>pyridoxal 5'-phosphate</name>
        <dbReference type="ChEBI" id="CHEBI:597326"/>
    </cofactor>
</comment>
<dbReference type="InterPro" id="IPR022653">
    <property type="entry name" value="De-COase2_pyr-phos_BS"/>
</dbReference>
<evidence type="ECO:0000256" key="3">
    <source>
        <dbReference type="ARBA" id="ARBA00022898"/>
    </source>
</evidence>
<dbReference type="Pfam" id="PF00278">
    <property type="entry name" value="Orn_DAP_Arg_deC"/>
    <property type="match status" value="1"/>
</dbReference>